<comment type="caution">
    <text evidence="2">The sequence shown here is derived from an EMBL/GenBank/DDBJ whole genome shotgun (WGS) entry which is preliminary data.</text>
</comment>
<feature type="region of interest" description="Disordered" evidence="1">
    <location>
        <begin position="258"/>
        <end position="300"/>
    </location>
</feature>
<accession>A0A9P6ILC6</accession>
<dbReference type="EMBL" id="JAAAHW010009734">
    <property type="protein sequence ID" value="KAF9936849.1"/>
    <property type="molecule type" value="Genomic_DNA"/>
</dbReference>
<feature type="compositionally biased region" description="Polar residues" evidence="1">
    <location>
        <begin position="435"/>
        <end position="457"/>
    </location>
</feature>
<protein>
    <submittedName>
        <fullName evidence="2">Uncharacterized protein</fullName>
    </submittedName>
</protein>
<keyword evidence="3" id="KW-1185">Reference proteome</keyword>
<feature type="compositionally biased region" description="Low complexity" evidence="1">
    <location>
        <begin position="274"/>
        <end position="289"/>
    </location>
</feature>
<proteinExistence type="predicted"/>
<evidence type="ECO:0000313" key="3">
    <source>
        <dbReference type="Proteomes" id="UP000749646"/>
    </source>
</evidence>
<dbReference type="OrthoDB" id="2414652at2759"/>
<organism evidence="2 3">
    <name type="scientific">Modicella reniformis</name>
    <dbReference type="NCBI Taxonomy" id="1440133"/>
    <lineage>
        <taxon>Eukaryota</taxon>
        <taxon>Fungi</taxon>
        <taxon>Fungi incertae sedis</taxon>
        <taxon>Mucoromycota</taxon>
        <taxon>Mortierellomycotina</taxon>
        <taxon>Mortierellomycetes</taxon>
        <taxon>Mortierellales</taxon>
        <taxon>Mortierellaceae</taxon>
        <taxon>Modicella</taxon>
    </lineage>
</organism>
<name>A0A9P6ILC6_9FUNG</name>
<sequence length="457" mass="50264">MASTYSYPQGYTAQEAPPLAVNPLESPPTPLTPQEWQGLVASGALPVRQALHSFIAASCEKPPETKEEARAILEVMFQIRASKIRRAMEEGKLSTAEALKHKVIQRRESVAEGTLKNSRREKLPSRTMSAPPEHKPVFQVNESSNSGNIQGQPWVRSQLTDEPSMIAGDTTLLQGLQGGITDMTSMDTDLFGEQASTFGLSDDDLMSSFTTFTAKLGDSFLIKPNSAASYAPTLGNVPEYDDHIGPHGQLSTRLQSCAPSMTSPTMGSPTASNESQSPSPWMPWMSPEQGLLARSQGPKSAVEIQPQTQYSVVPLVLHQGYPGVQQLFPVSTEQQVVGSHFDYQQGGLFAPSAEASNTRGKQQQQQSDTWNQYMQYLFYQQALDLQSSDPSVVPRQHYSQQPQMSPPDPHWQATMMTMMIAQNPTLKNGIDRRSWTTNNDQTFSSGIGYQDQHQPSL</sequence>
<feature type="region of interest" description="Disordered" evidence="1">
    <location>
        <begin position="110"/>
        <end position="134"/>
    </location>
</feature>
<evidence type="ECO:0000256" key="1">
    <source>
        <dbReference type="SAM" id="MobiDB-lite"/>
    </source>
</evidence>
<reference evidence="2" key="1">
    <citation type="journal article" date="2020" name="Fungal Divers.">
        <title>Resolving the Mortierellaceae phylogeny through synthesis of multi-gene phylogenetics and phylogenomics.</title>
        <authorList>
            <person name="Vandepol N."/>
            <person name="Liber J."/>
            <person name="Desiro A."/>
            <person name="Na H."/>
            <person name="Kennedy M."/>
            <person name="Barry K."/>
            <person name="Grigoriev I.V."/>
            <person name="Miller A.N."/>
            <person name="O'Donnell K."/>
            <person name="Stajich J.E."/>
            <person name="Bonito G."/>
        </authorList>
    </citation>
    <scope>NUCLEOTIDE SEQUENCE</scope>
    <source>
        <strain evidence="2">MES-2147</strain>
    </source>
</reference>
<dbReference type="AlphaFoldDB" id="A0A9P6ILC6"/>
<dbReference type="Proteomes" id="UP000749646">
    <property type="component" value="Unassembled WGS sequence"/>
</dbReference>
<evidence type="ECO:0000313" key="2">
    <source>
        <dbReference type="EMBL" id="KAF9936849.1"/>
    </source>
</evidence>
<feature type="region of interest" description="Disordered" evidence="1">
    <location>
        <begin position="432"/>
        <end position="457"/>
    </location>
</feature>
<gene>
    <name evidence="2" type="ORF">BGZ65_001990</name>
</gene>
<feature type="compositionally biased region" description="Polar residues" evidence="1">
    <location>
        <begin position="258"/>
        <end position="273"/>
    </location>
</feature>